<dbReference type="EMBL" id="UGEM01000004">
    <property type="protein sequence ID" value="STP17988.1"/>
    <property type="molecule type" value="Genomic_DNA"/>
</dbReference>
<reference evidence="2 3" key="1">
    <citation type="submission" date="2018-06" db="EMBL/GenBank/DDBJ databases">
        <authorList>
            <consortium name="Pathogen Informatics"/>
            <person name="Doyle S."/>
        </authorList>
    </citation>
    <scope>NUCLEOTIDE SEQUENCE [LARGE SCALE GENOMIC DNA]</scope>
    <source>
        <strain evidence="2 3">NCTC9075</strain>
    </source>
</reference>
<dbReference type="SUPFAM" id="SSF103025">
    <property type="entry name" value="Folate-binding domain"/>
    <property type="match status" value="1"/>
</dbReference>
<dbReference type="EC" id="2.1.2.10" evidence="2"/>
<proteinExistence type="predicted"/>
<dbReference type="GO" id="GO:0004047">
    <property type="term" value="F:aminomethyltransferase activity"/>
    <property type="evidence" value="ECO:0007669"/>
    <property type="project" value="UniProtKB-EC"/>
</dbReference>
<dbReference type="PANTHER" id="PTHR43757">
    <property type="entry name" value="AMINOMETHYLTRANSFERASE"/>
    <property type="match status" value="1"/>
</dbReference>
<keyword evidence="2" id="KW-0808">Transferase</keyword>
<protein>
    <submittedName>
        <fullName evidence="2">Aminomethyltransferase (Glycine cleavage system protein)</fullName>
        <ecNumber evidence="2">2.1.2.10</ecNumber>
    </submittedName>
</protein>
<dbReference type="InterPro" id="IPR006222">
    <property type="entry name" value="GCVT_N"/>
</dbReference>
<accession>A0A377K0Z6</accession>
<dbReference type="AlphaFoldDB" id="A0A377K0Z6"/>
<dbReference type="Gene3D" id="3.30.1360.120">
    <property type="entry name" value="Probable tRNA modification gtpase trme, domain 1"/>
    <property type="match status" value="1"/>
</dbReference>
<dbReference type="PANTHER" id="PTHR43757:SF2">
    <property type="entry name" value="AMINOMETHYLTRANSFERASE, MITOCHONDRIAL"/>
    <property type="match status" value="1"/>
</dbReference>
<evidence type="ECO:0000313" key="2">
    <source>
        <dbReference type="EMBL" id="STP17988.1"/>
    </source>
</evidence>
<dbReference type="Proteomes" id="UP000254181">
    <property type="component" value="Unassembled WGS sequence"/>
</dbReference>
<dbReference type="GO" id="GO:0032259">
    <property type="term" value="P:methylation"/>
    <property type="evidence" value="ECO:0007669"/>
    <property type="project" value="UniProtKB-KW"/>
</dbReference>
<dbReference type="GO" id="GO:0008168">
    <property type="term" value="F:methyltransferase activity"/>
    <property type="evidence" value="ECO:0007669"/>
    <property type="project" value="UniProtKB-KW"/>
</dbReference>
<dbReference type="Gene3D" id="3.30.70.1400">
    <property type="entry name" value="Aminomethyltransferase beta-barrel domains"/>
    <property type="match status" value="1"/>
</dbReference>
<organism evidence="2 3">
    <name type="scientific">Escherichia coli</name>
    <dbReference type="NCBI Taxonomy" id="562"/>
    <lineage>
        <taxon>Bacteria</taxon>
        <taxon>Pseudomonadati</taxon>
        <taxon>Pseudomonadota</taxon>
        <taxon>Gammaproteobacteria</taxon>
        <taxon>Enterobacterales</taxon>
        <taxon>Enterobacteriaceae</taxon>
        <taxon>Escherichia</taxon>
    </lineage>
</organism>
<feature type="domain" description="GCVT N-terminal" evidence="1">
    <location>
        <begin position="7"/>
        <end position="65"/>
    </location>
</feature>
<sequence>MAQQTPLYEQHTLCGARMVDFHGWMMPLHYGSQIDEHHAVRTDAGMFDVSHMTIVDLRGSRTRSFYVICWRTMWRSSPKAAKPFTRGC</sequence>
<dbReference type="InterPro" id="IPR027266">
    <property type="entry name" value="TrmE/GcvT-like"/>
</dbReference>
<keyword evidence="2" id="KW-0489">Methyltransferase</keyword>
<dbReference type="InterPro" id="IPR028896">
    <property type="entry name" value="GcvT/YgfZ/DmdA"/>
</dbReference>
<dbReference type="GO" id="GO:0005829">
    <property type="term" value="C:cytosol"/>
    <property type="evidence" value="ECO:0007669"/>
    <property type="project" value="TreeGrafter"/>
</dbReference>
<evidence type="ECO:0000313" key="3">
    <source>
        <dbReference type="Proteomes" id="UP000254181"/>
    </source>
</evidence>
<dbReference type="Pfam" id="PF01571">
    <property type="entry name" value="GCV_T"/>
    <property type="match status" value="1"/>
</dbReference>
<gene>
    <name evidence="2" type="primary">gcvT_1</name>
    <name evidence="2" type="ORF">NCTC9075_01425</name>
</gene>
<name>A0A377K0Z6_ECOLX</name>
<evidence type="ECO:0000259" key="1">
    <source>
        <dbReference type="Pfam" id="PF01571"/>
    </source>
</evidence>